<organism evidence="2 5">
    <name type="scientific">Helicobacter muridarum</name>
    <dbReference type="NCBI Taxonomy" id="216"/>
    <lineage>
        <taxon>Bacteria</taxon>
        <taxon>Pseudomonadati</taxon>
        <taxon>Campylobacterota</taxon>
        <taxon>Epsilonproteobacteria</taxon>
        <taxon>Campylobacterales</taxon>
        <taxon>Helicobacteraceae</taxon>
        <taxon>Helicobacter</taxon>
    </lineage>
</organism>
<evidence type="ECO:0000259" key="1">
    <source>
        <dbReference type="Pfam" id="PF04851"/>
    </source>
</evidence>
<dbReference type="Proteomes" id="UP000029922">
    <property type="component" value="Unassembled WGS sequence"/>
</dbReference>
<dbReference type="GO" id="GO:0003677">
    <property type="term" value="F:DNA binding"/>
    <property type="evidence" value="ECO:0007669"/>
    <property type="project" value="InterPro"/>
</dbReference>
<dbReference type="PANTHER" id="PTHR47396">
    <property type="entry name" value="TYPE I RESTRICTION ENZYME ECOKI R PROTEIN"/>
    <property type="match status" value="1"/>
</dbReference>
<sequence>MSKTKSTRVSLKNKATLEKKLILKEILAPKIQNFESLFAPLDFSRFSHSISLQEYQIAALKNAIASFILYMQEVDLLYEDYQKRGLEGITKEQINSASFWMATGSGKSIVMIKLIALLHDFFVLENLPSIPIMLLTPNDKILEQFKAHIKEYNAYQSKTITLKDLKDYESVSYGTSLFDENIVFIGRSDLLDTSENVGKDSKAKRLNYKNFLRDEGWIVLLDEAHKGDSKDSVRKGYIRELAEGKGKKGFIFNFSATFSDSFDLQTCAFNYNLERFNLEGYGKNIAVLDSDLKSFKDKEKNEEQIVKILESFILFCAMKKHREKLMQEWGEQGNKSLFYHKPLIIAVSDKVNTQDAGIKLYFEAILQILKEDRDITSLAQNLYEKLSQNQNVYFDKNIRLDEELLGLIQTMDSKTLRKEIFYAKEASVIEACKIKGNPKEIVFKSKNAKEPFLLLNIGSIREWEKRYLQNLGVESGEDITSGYFQNINEESSPIQIMIGSKVFSEGWDSNRVNLICFINIGSKNAKKYVLQTIGRGVRLEPFKGVRKRLAKCEGLSFNVREQFSKKALGIETLFIMASQKEAISGILEGLEEFIQSYPLSGFRKSKTFKPLLVPKYRDSISLQNKPYVLSRCDFNALKSYIESFDEDVLLLRENIRAKDLGFSTLCKIKEKIAKPSEEKAIKISGDIQTLKATNALKVLESFFNTKAKELEKFEEIKDEICHFKQFSSTLDFSIIKEINAKIREVISAKSEEELQREFNEGKINLSEYTEAIKQGTKIQKIQSYEINAALKAHYYNPLILDEKEDGEILYAIKEQSEIVFLQELQEYIKDKDNALKDYDWCFSRIIENVDSIFIPYFDTQTQAYRKFYPDFIFWLRHKQTKEYKILFIDPKGLSYEANVRDKVQGFESIFGENGSHKLGNNKNEELKTKVFLYYFNKQNNSNTSKELQGYIKSSIETLFLL</sequence>
<dbReference type="AlphaFoldDB" id="A0A377PSL4"/>
<dbReference type="STRING" id="216.LS73_05575"/>
<reference evidence="3 4" key="1">
    <citation type="journal article" date="2014" name="Genome Announc.">
        <title>Draft genome sequences of eight enterohepatic helicobacter species isolated from both laboratory and wild rodents.</title>
        <authorList>
            <person name="Sheh A."/>
            <person name="Shen Z."/>
            <person name="Fox J.G."/>
        </authorList>
    </citation>
    <scope>NUCLEOTIDE SEQUENCE [LARGE SCALE GENOMIC DNA]</scope>
    <source>
        <strain evidence="3 4">ST1</strain>
    </source>
</reference>
<dbReference type="SUPFAM" id="SSF52540">
    <property type="entry name" value="P-loop containing nucleoside triphosphate hydrolases"/>
    <property type="match status" value="2"/>
</dbReference>
<keyword evidence="5" id="KW-1185">Reference proteome</keyword>
<dbReference type="GO" id="GO:0016787">
    <property type="term" value="F:hydrolase activity"/>
    <property type="evidence" value="ECO:0007669"/>
    <property type="project" value="InterPro"/>
</dbReference>
<dbReference type="GO" id="GO:0005829">
    <property type="term" value="C:cytosol"/>
    <property type="evidence" value="ECO:0007669"/>
    <property type="project" value="TreeGrafter"/>
</dbReference>
<dbReference type="Gene3D" id="3.40.50.300">
    <property type="entry name" value="P-loop containing nucleotide triphosphate hydrolases"/>
    <property type="match status" value="2"/>
</dbReference>
<proteinExistence type="predicted"/>
<dbReference type="RefSeq" id="WP_052089650.1">
    <property type="nucleotide sequence ID" value="NZ_FZML01000028.1"/>
</dbReference>
<dbReference type="InterPro" id="IPR027417">
    <property type="entry name" value="P-loop_NTPase"/>
</dbReference>
<dbReference type="PANTHER" id="PTHR47396:SF1">
    <property type="entry name" value="ATP-DEPENDENT HELICASE IRC3-RELATED"/>
    <property type="match status" value="1"/>
</dbReference>
<accession>A0A377PSL4</accession>
<feature type="domain" description="Helicase/UvrB N-terminal" evidence="1">
    <location>
        <begin position="50"/>
        <end position="259"/>
    </location>
</feature>
<dbReference type="InterPro" id="IPR050742">
    <property type="entry name" value="Helicase_Restrict-Modif_Enz"/>
</dbReference>
<evidence type="ECO:0000313" key="5">
    <source>
        <dbReference type="Proteomes" id="UP000255139"/>
    </source>
</evidence>
<dbReference type="EMBL" id="JRPD02000036">
    <property type="protein sequence ID" value="TLD98229.1"/>
    <property type="molecule type" value="Genomic_DNA"/>
</dbReference>
<dbReference type="OrthoDB" id="9804145at2"/>
<dbReference type="GO" id="GO:0005524">
    <property type="term" value="F:ATP binding"/>
    <property type="evidence" value="ECO:0007669"/>
    <property type="project" value="InterPro"/>
</dbReference>
<keyword evidence="3" id="KW-0378">Hydrolase</keyword>
<evidence type="ECO:0000313" key="4">
    <source>
        <dbReference type="Proteomes" id="UP000029922"/>
    </source>
</evidence>
<reference evidence="2 5" key="2">
    <citation type="submission" date="2018-06" db="EMBL/GenBank/DDBJ databases">
        <authorList>
            <consortium name="Pathogen Informatics"/>
            <person name="Doyle S."/>
        </authorList>
    </citation>
    <scope>NUCLEOTIDE SEQUENCE [LARGE SCALE GENOMIC DNA]</scope>
    <source>
        <strain evidence="2 5">NCTC12714</strain>
    </source>
</reference>
<dbReference type="CDD" id="cd18785">
    <property type="entry name" value="SF2_C"/>
    <property type="match status" value="1"/>
</dbReference>
<evidence type="ECO:0000313" key="2">
    <source>
        <dbReference type="EMBL" id="STQ85469.1"/>
    </source>
</evidence>
<protein>
    <submittedName>
        <fullName evidence="2">Putative type III restriction enzyme R protein</fullName>
    </submittedName>
    <submittedName>
        <fullName evidence="3">Type III restriction endonuclease subunit R</fullName>
    </submittedName>
</protein>
<evidence type="ECO:0000313" key="3">
    <source>
        <dbReference type="EMBL" id="TLD98229.1"/>
    </source>
</evidence>
<dbReference type="EMBL" id="UGJE01000002">
    <property type="protein sequence ID" value="STQ85469.1"/>
    <property type="molecule type" value="Genomic_DNA"/>
</dbReference>
<dbReference type="GO" id="GO:0004519">
    <property type="term" value="F:endonuclease activity"/>
    <property type="evidence" value="ECO:0007669"/>
    <property type="project" value="UniProtKB-KW"/>
</dbReference>
<gene>
    <name evidence="3" type="ORF">LS73_009210</name>
    <name evidence="2" type="ORF">NCTC12714_00254</name>
</gene>
<dbReference type="InterPro" id="IPR006935">
    <property type="entry name" value="Helicase/UvrB_N"/>
</dbReference>
<dbReference type="Pfam" id="PF04851">
    <property type="entry name" value="ResIII"/>
    <property type="match status" value="1"/>
</dbReference>
<name>A0A377PSL4_9HELI</name>
<dbReference type="Proteomes" id="UP000255139">
    <property type="component" value="Unassembled WGS sequence"/>
</dbReference>
<keyword evidence="3" id="KW-0255">Endonuclease</keyword>
<keyword evidence="3" id="KW-0540">Nuclease</keyword>